<protein>
    <submittedName>
        <fullName evidence="1">Uncharacterized protein</fullName>
    </submittedName>
</protein>
<gene>
    <name evidence="1" type="ORF">L2737_06205</name>
</gene>
<dbReference type="RefSeq" id="WP_248955136.1">
    <property type="nucleotide sequence ID" value="NZ_JAKIKU010000003.1"/>
</dbReference>
<evidence type="ECO:0000313" key="1">
    <source>
        <dbReference type="EMBL" id="MCL1044920.1"/>
    </source>
</evidence>
<accession>A0ABT0KM41</accession>
<dbReference type="EMBL" id="JAKIKU010000003">
    <property type="protein sequence ID" value="MCL1044920.1"/>
    <property type="molecule type" value="Genomic_DNA"/>
</dbReference>
<organism evidence="1 2">
    <name type="scientific">Shewanella electrodiphila</name>
    <dbReference type="NCBI Taxonomy" id="934143"/>
    <lineage>
        <taxon>Bacteria</taxon>
        <taxon>Pseudomonadati</taxon>
        <taxon>Pseudomonadota</taxon>
        <taxon>Gammaproteobacteria</taxon>
        <taxon>Alteromonadales</taxon>
        <taxon>Shewanellaceae</taxon>
        <taxon>Shewanella</taxon>
    </lineage>
</organism>
<comment type="caution">
    <text evidence="1">The sequence shown here is derived from an EMBL/GenBank/DDBJ whole genome shotgun (WGS) entry which is preliminary data.</text>
</comment>
<sequence length="936" mass="104338">MNLFRNIQALNKQSSASVFNNLKDIVGDDSPAVSLIAYSLSDWEGLSENLSSKGLTVDNANDLISLLSQKYPDYQEPTSKLMNPISELKEPLEWPLIDISASQSIPIHSASFTYNGQVSSNLCIEAIDKPPHEEWPSLLGSESLMSYSIEGKFSAGTALNLSMTSGALALNVSGSVQSTGAGNLNIYFKHDATKSVIESAINDFAHIDALTDFAVIQGSNFAGLIVDIKGGLKLQSDMTLGSVFETQYSLNKTITSKPVALKIGVGASVGWQLDGEMQLSCYVAANSTDLIIQVARKRSTTTTNSLSIGAKIVAPGVKEQASKYVKELKSYHDEIMEVINTYAEPKQWLLNNINERLENQPDWQQTVLGVGLGQVNNQELQEEVSELIADELSKPFSSFSSWSEDLNKQNVISENLASRIGRNKANETEAYLFKLLNETANDYYQALSSKVKGWLTNSIDRNLLKPLSEFGLQVDETLDNTEESIEKVMAPLLELLNHYNKNVLVMTDFIENTMIEELGVDFKRSEKKLNTNQSLLKVRFNMDSHDKETLNTLIGECLTGDFRNVLLGNDANDLYQLEESVFTQMQDNTKTISLAINFFGIKTSKRTMFNSKAVIQYDGSGQLSVYETQSILISLNEVGNEKNYVKLFNHVNLLNGSKSKFSITIGYNDGDLTSSELNGFLQIFERTRLIEKGTTQKISNELSAKRLIDTSEEHNLRLTNVLSLSRHQVESACNVPEDKIFKIALKQQLLAWKQYALLHPHSAYAEQLWLLECFNKTQPLYQNVIELADMSRFQRNKKLEKVLNGLYDRAPSEGVEDRVKDANKMVNKTCENASSMIGYLKSLKTLINQDVPSEINETLSESTINLLTNSSEHLNELIQDWVKTFSTIGQLDIDRAHPCSVALLGVFRELSETEPETIIPLIYQNSDGLVKPIVIL</sequence>
<dbReference type="Proteomes" id="UP001202134">
    <property type="component" value="Unassembled WGS sequence"/>
</dbReference>
<evidence type="ECO:0000313" key="2">
    <source>
        <dbReference type="Proteomes" id="UP001202134"/>
    </source>
</evidence>
<name>A0ABT0KM41_9GAMM</name>
<proteinExistence type="predicted"/>
<reference evidence="1 2" key="1">
    <citation type="submission" date="2022-01" db="EMBL/GenBank/DDBJ databases">
        <title>Whole genome-based taxonomy of the Shewanellaceae.</title>
        <authorList>
            <person name="Martin-Rodriguez A.J."/>
        </authorList>
    </citation>
    <scope>NUCLEOTIDE SEQUENCE [LARGE SCALE GENOMIC DNA]</scope>
    <source>
        <strain evidence="1 2">DSM 24955</strain>
    </source>
</reference>
<keyword evidence="2" id="KW-1185">Reference proteome</keyword>